<dbReference type="PROSITE" id="PS51837">
    <property type="entry name" value="LITAF"/>
    <property type="match status" value="1"/>
</dbReference>
<dbReference type="PANTHER" id="PTHR23292:SF6">
    <property type="entry name" value="FI16602P1-RELATED"/>
    <property type="match status" value="1"/>
</dbReference>
<dbReference type="AlphaFoldDB" id="A0A914CJE4"/>
<dbReference type="Proteomes" id="UP000887540">
    <property type="component" value="Unplaced"/>
</dbReference>
<keyword evidence="11" id="KW-1185">Reference proteome</keyword>
<sequence length="152" mass="16936">MQPNPTAPPDFEPKGPPPAYDVVFANNATNPTPVQVQPQLQQVQPQPQSPQVVKFGEFPMRTTCPSCNSSIITRTEYQAGLLSLLLCCTVSIFCLCCEFNQDIYHYCPHCNRLMGQYQRLSTKNFVLIIVLLMALGVILGILSSMSPTHRYS</sequence>
<dbReference type="GO" id="GO:0005765">
    <property type="term" value="C:lysosomal membrane"/>
    <property type="evidence" value="ECO:0007669"/>
    <property type="project" value="UniProtKB-SubCell"/>
</dbReference>
<evidence type="ECO:0000256" key="8">
    <source>
        <dbReference type="SAM" id="MobiDB-lite"/>
    </source>
</evidence>
<dbReference type="InterPro" id="IPR037519">
    <property type="entry name" value="LITAF_fam"/>
</dbReference>
<evidence type="ECO:0000256" key="7">
    <source>
        <dbReference type="ARBA" id="ARBA00023136"/>
    </source>
</evidence>
<evidence type="ECO:0000256" key="5">
    <source>
        <dbReference type="ARBA" id="ARBA00022723"/>
    </source>
</evidence>
<evidence type="ECO:0000256" key="6">
    <source>
        <dbReference type="ARBA" id="ARBA00022833"/>
    </source>
</evidence>
<feature type="transmembrane region" description="Helical" evidence="9">
    <location>
        <begin position="124"/>
        <end position="145"/>
    </location>
</feature>
<accession>A0A914CJE4</accession>
<feature type="region of interest" description="Disordered" evidence="8">
    <location>
        <begin position="1"/>
        <end position="20"/>
    </location>
</feature>
<evidence type="ECO:0000256" key="3">
    <source>
        <dbReference type="ARBA" id="ARBA00004630"/>
    </source>
</evidence>
<name>A0A914CJE4_9BILA</name>
<keyword evidence="9" id="KW-0812">Transmembrane</keyword>
<reference evidence="12" key="1">
    <citation type="submission" date="2022-11" db="UniProtKB">
        <authorList>
            <consortium name="WormBaseParasite"/>
        </authorList>
    </citation>
    <scope>IDENTIFICATION</scope>
</reference>
<dbReference type="GO" id="GO:0031902">
    <property type="term" value="C:late endosome membrane"/>
    <property type="evidence" value="ECO:0007669"/>
    <property type="project" value="UniProtKB-SubCell"/>
</dbReference>
<keyword evidence="7 9" id="KW-0472">Membrane</keyword>
<dbReference type="InterPro" id="IPR006629">
    <property type="entry name" value="LITAF"/>
</dbReference>
<evidence type="ECO:0000259" key="10">
    <source>
        <dbReference type="PROSITE" id="PS51837"/>
    </source>
</evidence>
<evidence type="ECO:0000313" key="11">
    <source>
        <dbReference type="Proteomes" id="UP000887540"/>
    </source>
</evidence>
<evidence type="ECO:0000256" key="4">
    <source>
        <dbReference type="ARBA" id="ARBA00005975"/>
    </source>
</evidence>
<comment type="subcellular location">
    <subcellularLocation>
        <location evidence="2">Endosome membrane</location>
        <topology evidence="2">Peripheral membrane protein</topology>
    </subcellularLocation>
    <subcellularLocation>
        <location evidence="1">Late endosome membrane</location>
    </subcellularLocation>
    <subcellularLocation>
        <location evidence="3">Lysosome membrane</location>
        <topology evidence="3">Peripheral membrane protein</topology>
        <orientation evidence="3">Cytoplasmic side</orientation>
    </subcellularLocation>
</comment>
<keyword evidence="6" id="KW-0862">Zinc</keyword>
<evidence type="ECO:0000256" key="9">
    <source>
        <dbReference type="SAM" id="Phobius"/>
    </source>
</evidence>
<comment type="similarity">
    <text evidence="4">Belongs to the CDIP1/LITAF family.</text>
</comment>
<protein>
    <submittedName>
        <fullName evidence="12">LITAF domain-containing protein</fullName>
    </submittedName>
</protein>
<dbReference type="WBParaSite" id="ACRNAN_scaffold11418.g17395.t1">
    <property type="protein sequence ID" value="ACRNAN_scaffold11418.g17395.t1"/>
    <property type="gene ID" value="ACRNAN_scaffold11418.g17395"/>
</dbReference>
<organism evidence="11 12">
    <name type="scientific">Acrobeloides nanus</name>
    <dbReference type="NCBI Taxonomy" id="290746"/>
    <lineage>
        <taxon>Eukaryota</taxon>
        <taxon>Metazoa</taxon>
        <taxon>Ecdysozoa</taxon>
        <taxon>Nematoda</taxon>
        <taxon>Chromadorea</taxon>
        <taxon>Rhabditida</taxon>
        <taxon>Tylenchina</taxon>
        <taxon>Cephalobomorpha</taxon>
        <taxon>Cephaloboidea</taxon>
        <taxon>Cephalobidae</taxon>
        <taxon>Acrobeloides</taxon>
    </lineage>
</organism>
<keyword evidence="5" id="KW-0479">Metal-binding</keyword>
<dbReference type="GO" id="GO:0008270">
    <property type="term" value="F:zinc ion binding"/>
    <property type="evidence" value="ECO:0007669"/>
    <property type="project" value="TreeGrafter"/>
</dbReference>
<evidence type="ECO:0000256" key="1">
    <source>
        <dbReference type="ARBA" id="ARBA00004414"/>
    </source>
</evidence>
<evidence type="ECO:0000256" key="2">
    <source>
        <dbReference type="ARBA" id="ARBA00004481"/>
    </source>
</evidence>
<feature type="compositionally biased region" description="Pro residues" evidence="8">
    <location>
        <begin position="1"/>
        <end position="19"/>
    </location>
</feature>
<dbReference type="SMART" id="SM00714">
    <property type="entry name" value="LITAF"/>
    <property type="match status" value="1"/>
</dbReference>
<dbReference type="PANTHER" id="PTHR23292">
    <property type="entry name" value="LIPOPOLYSACCHARIDE-INDUCED TUMOR NECROSIS FACTOR-ALPHA FACTOR"/>
    <property type="match status" value="1"/>
</dbReference>
<evidence type="ECO:0000313" key="12">
    <source>
        <dbReference type="WBParaSite" id="ACRNAN_scaffold11418.g17395.t1"/>
    </source>
</evidence>
<dbReference type="Pfam" id="PF10601">
    <property type="entry name" value="zf-LITAF-like"/>
    <property type="match status" value="1"/>
</dbReference>
<proteinExistence type="inferred from homology"/>
<feature type="domain" description="LITAF" evidence="10">
    <location>
        <begin position="43"/>
        <end position="119"/>
    </location>
</feature>
<keyword evidence="9" id="KW-1133">Transmembrane helix</keyword>